<name>A0A645GVT8_9ZZZZ</name>
<evidence type="ECO:0000313" key="1">
    <source>
        <dbReference type="EMBL" id="MPN29869.1"/>
    </source>
</evidence>
<gene>
    <name evidence="1" type="ORF">SDC9_177322</name>
</gene>
<proteinExistence type="predicted"/>
<dbReference type="EMBL" id="VSSQ01080749">
    <property type="protein sequence ID" value="MPN29869.1"/>
    <property type="molecule type" value="Genomic_DNA"/>
</dbReference>
<reference evidence="1" key="1">
    <citation type="submission" date="2019-08" db="EMBL/GenBank/DDBJ databases">
        <authorList>
            <person name="Kucharzyk K."/>
            <person name="Murdoch R.W."/>
            <person name="Higgins S."/>
            <person name="Loffler F."/>
        </authorList>
    </citation>
    <scope>NUCLEOTIDE SEQUENCE</scope>
</reference>
<protein>
    <submittedName>
        <fullName evidence="1">Uncharacterized protein</fullName>
    </submittedName>
</protein>
<comment type="caution">
    <text evidence="1">The sequence shown here is derived from an EMBL/GenBank/DDBJ whole genome shotgun (WGS) entry which is preliminary data.</text>
</comment>
<organism evidence="1">
    <name type="scientific">bioreactor metagenome</name>
    <dbReference type="NCBI Taxonomy" id="1076179"/>
    <lineage>
        <taxon>unclassified sequences</taxon>
        <taxon>metagenomes</taxon>
        <taxon>ecological metagenomes</taxon>
    </lineage>
</organism>
<sequence length="74" mass="7619">MPIAATIAVGVANTKAQGQNTTRIVTALIISPVTNQVKIALEKAAITIYVAHLSATPTIFALLASALSTSFIIL</sequence>
<accession>A0A645GVT8</accession>
<dbReference type="AlphaFoldDB" id="A0A645GVT8"/>